<dbReference type="Pfam" id="PF13407">
    <property type="entry name" value="Peripla_BP_4"/>
    <property type="match status" value="1"/>
</dbReference>
<dbReference type="Proteomes" id="UP000046373">
    <property type="component" value="Unassembled WGS sequence"/>
</dbReference>
<dbReference type="EMBL" id="CCNB01000007">
    <property type="protein sequence ID" value="CDX32869.1"/>
    <property type="molecule type" value="Genomic_DNA"/>
</dbReference>
<gene>
    <name evidence="6" type="ORF">MPLDJ20_150327</name>
</gene>
<feature type="chain" id="PRO_5001854956" evidence="4">
    <location>
        <begin position="28"/>
        <end position="354"/>
    </location>
</feature>
<keyword evidence="6" id="KW-0762">Sugar transport</keyword>
<dbReference type="SUPFAM" id="SSF53822">
    <property type="entry name" value="Periplasmic binding protein-like I"/>
    <property type="match status" value="1"/>
</dbReference>
<evidence type="ECO:0000259" key="5">
    <source>
        <dbReference type="Pfam" id="PF13407"/>
    </source>
</evidence>
<proteinExistence type="inferred from homology"/>
<reference evidence="6 7" key="1">
    <citation type="submission" date="2014-08" db="EMBL/GenBank/DDBJ databases">
        <authorList>
            <person name="Moulin Lionel"/>
        </authorList>
    </citation>
    <scope>NUCLEOTIDE SEQUENCE [LARGE SCALE GENOMIC DNA]</scope>
</reference>
<comment type="similarity">
    <text evidence="2">Belongs to the bacterial solute-binding protein 2 family.</text>
</comment>
<dbReference type="InterPro" id="IPR028082">
    <property type="entry name" value="Peripla_BP_I"/>
</dbReference>
<evidence type="ECO:0000256" key="2">
    <source>
        <dbReference type="ARBA" id="ARBA00007639"/>
    </source>
</evidence>
<feature type="domain" description="Periplasmic binding protein" evidence="5">
    <location>
        <begin position="35"/>
        <end position="290"/>
    </location>
</feature>
<accession>A0A090EUM6</accession>
<evidence type="ECO:0000313" key="6">
    <source>
        <dbReference type="EMBL" id="CDX32869.1"/>
    </source>
</evidence>
<dbReference type="InterPro" id="IPR025997">
    <property type="entry name" value="SBP_2_dom"/>
</dbReference>
<dbReference type="PANTHER" id="PTHR46847:SF1">
    <property type="entry name" value="D-ALLOSE-BINDING PERIPLASMIC PROTEIN-RELATED"/>
    <property type="match status" value="1"/>
</dbReference>
<comment type="subcellular location">
    <subcellularLocation>
        <location evidence="1">Cell envelope</location>
    </subcellularLocation>
</comment>
<organism evidence="6 7">
    <name type="scientific">Mesorhizobium plurifarium</name>
    <dbReference type="NCBI Taxonomy" id="69974"/>
    <lineage>
        <taxon>Bacteria</taxon>
        <taxon>Pseudomonadati</taxon>
        <taxon>Pseudomonadota</taxon>
        <taxon>Alphaproteobacteria</taxon>
        <taxon>Hyphomicrobiales</taxon>
        <taxon>Phyllobacteriaceae</taxon>
        <taxon>Mesorhizobium</taxon>
    </lineage>
</organism>
<evidence type="ECO:0000313" key="7">
    <source>
        <dbReference type="Proteomes" id="UP000046373"/>
    </source>
</evidence>
<keyword evidence="3 4" id="KW-0732">Signal</keyword>
<sequence length="354" mass="37114">MQSRSLCAGLMALAGFAVCVGATSGHAEAKKTYAIYLSNNFVGNDWRQQMERVANVAVNKGPLKGRVDLKIENAENTVQAQINSLNNIIRQKPDAILIDASSAEALNPTIKKACDAGIVVVSFDQTVSAECAYKLHSDFDIMANNQAEWMASMLGGKGKVFMDRGLAGAPISEQFEKNFGAVLKKYPGIEIVGYFNGNYAAGPEQEGVASLLAAHPEVDGIFSQGYGTGAIKALQNADRPMVPVVAAAFNGTGVTCAETKGAKCWLGANPPSLSAEAIKLAVDILDTGKKPADTTVLFNSPGLTTDMVAAKYAPNSSAVKIELGKTVFPDLAPGLSLPVSPSWVEITPKEASGS</sequence>
<evidence type="ECO:0000256" key="3">
    <source>
        <dbReference type="ARBA" id="ARBA00022729"/>
    </source>
</evidence>
<protein>
    <submittedName>
        <fullName evidence="6">ABC-type sugar transport system periplasmic component-like protein</fullName>
    </submittedName>
</protein>
<name>A0A090EUM6_MESPL</name>
<dbReference type="GeneID" id="31889611"/>
<dbReference type="PANTHER" id="PTHR46847">
    <property type="entry name" value="D-ALLOSE-BINDING PERIPLASMIC PROTEIN-RELATED"/>
    <property type="match status" value="1"/>
</dbReference>
<feature type="signal peptide" evidence="4">
    <location>
        <begin position="1"/>
        <end position="27"/>
    </location>
</feature>
<evidence type="ECO:0000256" key="1">
    <source>
        <dbReference type="ARBA" id="ARBA00004196"/>
    </source>
</evidence>
<keyword evidence="6" id="KW-0813">Transport</keyword>
<dbReference type="GO" id="GO:0030246">
    <property type="term" value="F:carbohydrate binding"/>
    <property type="evidence" value="ECO:0007669"/>
    <property type="project" value="UniProtKB-ARBA"/>
</dbReference>
<evidence type="ECO:0000256" key="4">
    <source>
        <dbReference type="SAM" id="SignalP"/>
    </source>
</evidence>
<dbReference type="Gene3D" id="3.40.50.2300">
    <property type="match status" value="2"/>
</dbReference>
<dbReference type="GO" id="GO:0030313">
    <property type="term" value="C:cell envelope"/>
    <property type="evidence" value="ECO:0007669"/>
    <property type="project" value="UniProtKB-SubCell"/>
</dbReference>
<dbReference type="AlphaFoldDB" id="A0A090EUM6"/>